<evidence type="ECO:0000256" key="2">
    <source>
        <dbReference type="ARBA" id="ARBA00023002"/>
    </source>
</evidence>
<feature type="active site" evidence="4">
    <location>
        <position position="171"/>
    </location>
</feature>
<dbReference type="InterPro" id="IPR013328">
    <property type="entry name" value="6PGD_dom2"/>
</dbReference>
<keyword evidence="8" id="KW-1185">Reference proteome</keyword>
<dbReference type="Pfam" id="PF14833">
    <property type="entry name" value="NAD_binding_11"/>
    <property type="match status" value="1"/>
</dbReference>
<evidence type="ECO:0000259" key="5">
    <source>
        <dbReference type="Pfam" id="PF03446"/>
    </source>
</evidence>
<dbReference type="SUPFAM" id="SSF51735">
    <property type="entry name" value="NAD(P)-binding Rossmann-fold domains"/>
    <property type="match status" value="1"/>
</dbReference>
<dbReference type="AlphaFoldDB" id="A0A1G8PB69"/>
<dbReference type="SUPFAM" id="SSF48179">
    <property type="entry name" value="6-phosphogluconate dehydrogenase C-terminal domain-like"/>
    <property type="match status" value="1"/>
</dbReference>
<dbReference type="InterPro" id="IPR036291">
    <property type="entry name" value="NAD(P)-bd_dom_sf"/>
</dbReference>
<evidence type="ECO:0000256" key="3">
    <source>
        <dbReference type="ARBA" id="ARBA00023027"/>
    </source>
</evidence>
<dbReference type="RefSeq" id="WP_090398595.1">
    <property type="nucleotide sequence ID" value="NZ_FNEN01000008.1"/>
</dbReference>
<sequence length="309" mass="33410">MQKVGVVGLGSIGFNMAKNLVEAGYELSVFDINPHPMDELERYGARKTNSPREVGASAHIVFLMVQNFSQCESCLTGNDGIMQGMEDGAIIVTSTIAPDEVREIEGICSKKGIEVLDSPVSGGVKGAESGSLTLMVAGKKELYDFCLPVLHVVGSNVRKVGDEIGLGQAIKAVNQHLVSIHLVAMAEALALGVKGGLDPELIYDVVKDSAGNSWMFEDKVPGILERDFLPRSSLDIQKKDLDICIHTGNQLQVPLFLGSACKEIYKLADAKNLDQEDSSTLVKIYEELGDLLVTKDDSKNPERGWNYAK</sequence>
<protein>
    <submittedName>
        <fullName evidence="7">3-hydroxyisobutyrate dehydrogenase</fullName>
    </submittedName>
</protein>
<feature type="domain" description="6-phosphogluconate dehydrogenase NADP-binding" evidence="5">
    <location>
        <begin position="3"/>
        <end position="160"/>
    </location>
</feature>
<feature type="domain" description="3-hydroxyisobutyrate dehydrogenase-like NAD-binding" evidence="6">
    <location>
        <begin position="165"/>
        <end position="285"/>
    </location>
</feature>
<evidence type="ECO:0000256" key="4">
    <source>
        <dbReference type="PIRSR" id="PIRSR000103-1"/>
    </source>
</evidence>
<dbReference type="InterPro" id="IPR008927">
    <property type="entry name" value="6-PGluconate_DH-like_C_sf"/>
</dbReference>
<evidence type="ECO:0000313" key="8">
    <source>
        <dbReference type="Proteomes" id="UP000198853"/>
    </source>
</evidence>
<keyword evidence="2" id="KW-0560">Oxidoreductase</keyword>
<dbReference type="OrthoDB" id="9786703at2"/>
<evidence type="ECO:0000256" key="1">
    <source>
        <dbReference type="ARBA" id="ARBA00009080"/>
    </source>
</evidence>
<evidence type="ECO:0000259" key="6">
    <source>
        <dbReference type="Pfam" id="PF14833"/>
    </source>
</evidence>
<proteinExistence type="inferred from homology"/>
<dbReference type="GO" id="GO:0016491">
    <property type="term" value="F:oxidoreductase activity"/>
    <property type="evidence" value="ECO:0007669"/>
    <property type="project" value="UniProtKB-KW"/>
</dbReference>
<accession>A0A1G8PB69</accession>
<dbReference type="InterPro" id="IPR029752">
    <property type="entry name" value="D-isomer_DH_CS1"/>
</dbReference>
<organism evidence="7 8">
    <name type="scientific">Natribacillus halophilus</name>
    <dbReference type="NCBI Taxonomy" id="549003"/>
    <lineage>
        <taxon>Bacteria</taxon>
        <taxon>Bacillati</taxon>
        <taxon>Bacillota</taxon>
        <taxon>Bacilli</taxon>
        <taxon>Bacillales</taxon>
        <taxon>Bacillaceae</taxon>
        <taxon>Natribacillus</taxon>
    </lineage>
</organism>
<dbReference type="InterPro" id="IPR015815">
    <property type="entry name" value="HIBADH-related"/>
</dbReference>
<gene>
    <name evidence="7" type="ORF">SAMN04488123_10836</name>
</gene>
<dbReference type="InterPro" id="IPR006115">
    <property type="entry name" value="6PGDH_NADP-bd"/>
</dbReference>
<dbReference type="Pfam" id="PF03446">
    <property type="entry name" value="NAD_binding_2"/>
    <property type="match status" value="1"/>
</dbReference>
<dbReference type="InterPro" id="IPR029154">
    <property type="entry name" value="HIBADH-like_NADP-bd"/>
</dbReference>
<dbReference type="EMBL" id="FNEN01000008">
    <property type="protein sequence ID" value="SDI89545.1"/>
    <property type="molecule type" value="Genomic_DNA"/>
</dbReference>
<dbReference type="PROSITE" id="PS00065">
    <property type="entry name" value="D_2_HYDROXYACID_DH_1"/>
    <property type="match status" value="1"/>
</dbReference>
<dbReference type="Gene3D" id="1.10.1040.10">
    <property type="entry name" value="N-(1-d-carboxylethyl)-l-norvaline Dehydrogenase, domain 2"/>
    <property type="match status" value="1"/>
</dbReference>
<dbReference type="PANTHER" id="PTHR43060">
    <property type="entry name" value="3-HYDROXYISOBUTYRATE DEHYDROGENASE-LIKE 1, MITOCHONDRIAL-RELATED"/>
    <property type="match status" value="1"/>
</dbReference>
<dbReference type="PANTHER" id="PTHR43060:SF15">
    <property type="entry name" value="3-HYDROXYISOBUTYRATE DEHYDROGENASE-LIKE 1, MITOCHONDRIAL-RELATED"/>
    <property type="match status" value="1"/>
</dbReference>
<dbReference type="PIRSF" id="PIRSF000103">
    <property type="entry name" value="HIBADH"/>
    <property type="match status" value="1"/>
</dbReference>
<name>A0A1G8PB69_9BACI</name>
<dbReference type="GO" id="GO:0050661">
    <property type="term" value="F:NADP binding"/>
    <property type="evidence" value="ECO:0007669"/>
    <property type="project" value="InterPro"/>
</dbReference>
<keyword evidence="3" id="KW-0520">NAD</keyword>
<dbReference type="Gene3D" id="3.40.50.720">
    <property type="entry name" value="NAD(P)-binding Rossmann-like Domain"/>
    <property type="match status" value="1"/>
</dbReference>
<dbReference type="GO" id="GO:0051287">
    <property type="term" value="F:NAD binding"/>
    <property type="evidence" value="ECO:0007669"/>
    <property type="project" value="InterPro"/>
</dbReference>
<dbReference type="Proteomes" id="UP000198853">
    <property type="component" value="Unassembled WGS sequence"/>
</dbReference>
<reference evidence="7 8" key="1">
    <citation type="submission" date="2016-10" db="EMBL/GenBank/DDBJ databases">
        <authorList>
            <person name="de Groot N.N."/>
        </authorList>
    </citation>
    <scope>NUCLEOTIDE SEQUENCE [LARGE SCALE GENOMIC DNA]</scope>
    <source>
        <strain evidence="7 8">DSM 21771</strain>
    </source>
</reference>
<evidence type="ECO:0000313" key="7">
    <source>
        <dbReference type="EMBL" id="SDI89545.1"/>
    </source>
</evidence>
<comment type="similarity">
    <text evidence="1">Belongs to the HIBADH-related family.</text>
</comment>